<comment type="subcellular location">
    <subcellularLocation>
        <location evidence="5">Cytoplasm</location>
    </subcellularLocation>
    <text evidence="5">Associates with late stage pre-50S ribosomal subunits.</text>
</comment>
<keyword evidence="1 5" id="KW-0963">Cytoplasm</keyword>
<proteinExistence type="inferred from homology"/>
<evidence type="ECO:0000313" key="8">
    <source>
        <dbReference type="Proteomes" id="UP001589628"/>
    </source>
</evidence>
<dbReference type="InterPro" id="IPR006839">
    <property type="entry name" value="DarP"/>
</dbReference>
<dbReference type="PIRSF" id="PIRSF016183">
    <property type="entry name" value="UCP016183"/>
    <property type="match status" value="1"/>
</dbReference>
<accession>A0ABV5ZAX2</accession>
<reference evidence="7 8" key="1">
    <citation type="submission" date="2024-09" db="EMBL/GenBank/DDBJ databases">
        <authorList>
            <person name="Sun Q."/>
            <person name="Mori K."/>
        </authorList>
    </citation>
    <scope>NUCLEOTIDE SEQUENCE [LARGE SCALE GENOMIC DNA]</scope>
    <source>
        <strain evidence="7 8">ATCC 51285</strain>
    </source>
</reference>
<sequence>MQDWQQHDQEDEGPTKSELKRQMEALQKLGQKLTTLPNEQLAKVPMSDTLAKAVAEHKRLKQGEAKRRHLQYIGKVMRSEDAEAITLVVERFEAGSQAYTQHFHRLERWRDRLLSEGNEATAELLAQYPAFEAQHLRQLIRNAQREQAANKPPASARKLFQYLREVIEAAE</sequence>
<organism evidence="7 8">
    <name type="scientific">Balneatrix alpica</name>
    <dbReference type="NCBI Taxonomy" id="75684"/>
    <lineage>
        <taxon>Bacteria</taxon>
        <taxon>Pseudomonadati</taxon>
        <taxon>Pseudomonadota</taxon>
        <taxon>Gammaproteobacteria</taxon>
        <taxon>Oceanospirillales</taxon>
        <taxon>Balneatrichaceae</taxon>
        <taxon>Balneatrix</taxon>
    </lineage>
</organism>
<feature type="region of interest" description="Disordered" evidence="6">
    <location>
        <begin position="1"/>
        <end position="21"/>
    </location>
</feature>
<dbReference type="SUPFAM" id="SSF158710">
    <property type="entry name" value="PSPTO4464-like"/>
    <property type="match status" value="1"/>
</dbReference>
<dbReference type="Gene3D" id="1.10.60.30">
    <property type="entry name" value="PSPTO4464-like domains"/>
    <property type="match status" value="2"/>
</dbReference>
<keyword evidence="3 5" id="KW-0699">rRNA-binding</keyword>
<dbReference type="InterPro" id="IPR023153">
    <property type="entry name" value="DarP_sf"/>
</dbReference>
<keyword evidence="2 5" id="KW-0690">Ribosome biogenesis</keyword>
<evidence type="ECO:0000256" key="2">
    <source>
        <dbReference type="ARBA" id="ARBA00022517"/>
    </source>
</evidence>
<gene>
    <name evidence="7" type="primary">yjgA</name>
    <name evidence="5" type="synonym">darP</name>
    <name evidence="7" type="ORF">ACFFLH_04990</name>
</gene>
<comment type="function">
    <text evidence="5">Member of a network of 50S ribosomal subunit biogenesis factors which assembles along the 30S-50S interface, preventing incorrect 23S rRNA structures from forming. Promotes peptidyl transferase center (PTC) maturation.</text>
</comment>
<comment type="similarity">
    <text evidence="5">Belongs to the DarP family.</text>
</comment>
<comment type="caution">
    <text evidence="7">The sequence shown here is derived from an EMBL/GenBank/DDBJ whole genome shotgun (WGS) entry which is preliminary data.</text>
</comment>
<dbReference type="NCBIfam" id="NF003593">
    <property type="entry name" value="PRK05255.1-1"/>
    <property type="match status" value="1"/>
</dbReference>
<evidence type="ECO:0000256" key="6">
    <source>
        <dbReference type="SAM" id="MobiDB-lite"/>
    </source>
</evidence>
<dbReference type="HAMAP" id="MF_00765">
    <property type="entry name" value="DarP"/>
    <property type="match status" value="1"/>
</dbReference>
<dbReference type="PANTHER" id="PTHR38101">
    <property type="entry name" value="UPF0307 PROTEIN YJGA"/>
    <property type="match status" value="1"/>
</dbReference>
<evidence type="ECO:0000313" key="7">
    <source>
        <dbReference type="EMBL" id="MFB9885763.1"/>
    </source>
</evidence>
<keyword evidence="8" id="KW-1185">Reference proteome</keyword>
<dbReference type="Proteomes" id="UP001589628">
    <property type="component" value="Unassembled WGS sequence"/>
</dbReference>
<evidence type="ECO:0000256" key="5">
    <source>
        <dbReference type="HAMAP-Rule" id="MF_00765"/>
    </source>
</evidence>
<protein>
    <recommendedName>
        <fullName evidence="5">Dual-action ribosomal maturation protein DarP</fullName>
    </recommendedName>
    <alternativeName>
        <fullName evidence="5">Large ribosomal subunit assembly factor DarP</fullName>
    </alternativeName>
</protein>
<name>A0ABV5ZAX2_9GAMM</name>
<dbReference type="CDD" id="cd16331">
    <property type="entry name" value="YjgA-like"/>
    <property type="match status" value="1"/>
</dbReference>
<dbReference type="Pfam" id="PF04751">
    <property type="entry name" value="DarP"/>
    <property type="match status" value="1"/>
</dbReference>
<evidence type="ECO:0000256" key="4">
    <source>
        <dbReference type="ARBA" id="ARBA00022884"/>
    </source>
</evidence>
<dbReference type="RefSeq" id="WP_027313830.1">
    <property type="nucleotide sequence ID" value="NZ_JAUESS010000005.1"/>
</dbReference>
<dbReference type="PANTHER" id="PTHR38101:SF1">
    <property type="entry name" value="UPF0307 PROTEIN YJGA"/>
    <property type="match status" value="1"/>
</dbReference>
<dbReference type="EMBL" id="JBHLZN010000001">
    <property type="protein sequence ID" value="MFB9885763.1"/>
    <property type="molecule type" value="Genomic_DNA"/>
</dbReference>
<keyword evidence="4 5" id="KW-0694">RNA-binding</keyword>
<evidence type="ECO:0000256" key="1">
    <source>
        <dbReference type="ARBA" id="ARBA00022490"/>
    </source>
</evidence>
<evidence type="ECO:0000256" key="3">
    <source>
        <dbReference type="ARBA" id="ARBA00022730"/>
    </source>
</evidence>